<accession>A0A6P3Y7R9</accession>
<feature type="domain" description="Tubby C-terminal" evidence="3">
    <location>
        <begin position="730"/>
        <end position="814"/>
    </location>
</feature>
<dbReference type="SUPFAM" id="SSF54518">
    <property type="entry name" value="Tubby C-terminal domain-like"/>
    <property type="match status" value="1"/>
</dbReference>
<evidence type="ECO:0000313" key="5">
    <source>
        <dbReference type="RefSeq" id="XP_014486950.1"/>
    </source>
</evidence>
<name>A0A6P3Y7R9_DINQU</name>
<organism evidence="4 5">
    <name type="scientific">Dinoponera quadriceps</name>
    <name type="common">South American ant</name>
    <dbReference type="NCBI Taxonomy" id="609295"/>
    <lineage>
        <taxon>Eukaryota</taxon>
        <taxon>Metazoa</taxon>
        <taxon>Ecdysozoa</taxon>
        <taxon>Arthropoda</taxon>
        <taxon>Hexapoda</taxon>
        <taxon>Insecta</taxon>
        <taxon>Pterygota</taxon>
        <taxon>Neoptera</taxon>
        <taxon>Endopterygota</taxon>
        <taxon>Hymenoptera</taxon>
        <taxon>Apocrita</taxon>
        <taxon>Aculeata</taxon>
        <taxon>Formicoidea</taxon>
        <taxon>Formicidae</taxon>
        <taxon>Ponerinae</taxon>
        <taxon>Ponerini</taxon>
        <taxon>Dinoponera</taxon>
    </lineage>
</organism>
<keyword evidence="4" id="KW-1185">Reference proteome</keyword>
<dbReference type="KEGG" id="dqu:106750855"/>
<evidence type="ECO:0000256" key="2">
    <source>
        <dbReference type="SAM" id="MobiDB-lite"/>
    </source>
</evidence>
<proteinExistence type="inferred from homology"/>
<feature type="compositionally biased region" description="Basic residues" evidence="2">
    <location>
        <begin position="494"/>
        <end position="503"/>
    </location>
</feature>
<evidence type="ECO:0000259" key="3">
    <source>
        <dbReference type="Pfam" id="PF01167"/>
    </source>
</evidence>
<gene>
    <name evidence="5" type="primary">LOC106750855</name>
</gene>
<feature type="region of interest" description="Disordered" evidence="2">
    <location>
        <begin position="633"/>
        <end position="698"/>
    </location>
</feature>
<sequence>MIGNFQKPLKDSVPSNATVYNWIAEFKRSRISTLVARHSGRPNEVTTPKMSPDPTFNPNLFSEDEEESYQEFQASSRTISEAQPPPIAPMTPRNTRLNPNRPQISNQFLTSENLPSSLARVEGYESEFPYVDMQDMGNLYENIRNASTNTYRTPPRHNPPRCCDVPALQSPKNAVAPTQTLIATSNANADYANSIQRMKNALADQQAGMATKKELENNKLNQLSQDDKANLTTSPANIISMSMYNGQISNAEASSSRHISQASILKSLESTIDCSPAQTVYLNGLNNTACGSNVSSIITPHISAVQAATSQSTHSFVHSKNNQNTGTNAIPLNGSSHMLGQGLTLFTKSGVHTTTGVVSPACSYQFPENIDQCFESCSQCFSKHGTKDLKCHVCYGKMNPGYVNIGTPANGKPEMHFIDDEIRADTETLELMRSVHRTSTVISISPMCSNDSIVRSCSVGYLDLVDAQLVPCDVALRMLRRDAPNKRLVLVSRKTKRRKKNKPQHTDIIQQSSKPPRLRNCGKSKSLDSSDIFPSNEQIITAPQLPEHIEEATGIVNCETVDDKCSEFMVQPIDETHEVVSKYEEIEKNITGSLTREKLNQLEAAASPIRGSSPSGSFASSLDGLAARLRDFDERHSLPPPSPRPSSRLPRSSPSSPAPSKKGKRPASASPIRRRLLSSPLLSRRMRKSRGESSDEEGLLQDDSLTCYRDLETFQKAQLRQKLKQRGVGVSGSKPEAIRRELVMHNKAPMWNESSQVYQLDFGGRVTQESAKNFQIEFRNRQVMQFGRIDGNAYTLDFQYPFSALQAFAVALANVTQRLK</sequence>
<reference evidence="5" key="1">
    <citation type="submission" date="2025-08" db="UniProtKB">
        <authorList>
            <consortium name="RefSeq"/>
        </authorList>
    </citation>
    <scope>IDENTIFICATION</scope>
</reference>
<dbReference type="InterPro" id="IPR000007">
    <property type="entry name" value="Tubby_C"/>
</dbReference>
<dbReference type="Pfam" id="PF01167">
    <property type="entry name" value="Tub"/>
    <property type="match status" value="1"/>
</dbReference>
<evidence type="ECO:0000256" key="1">
    <source>
        <dbReference type="ARBA" id="ARBA00007129"/>
    </source>
</evidence>
<dbReference type="AlphaFoldDB" id="A0A6P3Y7R9"/>
<feature type="region of interest" description="Disordered" evidence="2">
    <location>
        <begin position="76"/>
        <end position="100"/>
    </location>
</feature>
<dbReference type="PRINTS" id="PR01573">
    <property type="entry name" value="SUPERTUBBY"/>
</dbReference>
<dbReference type="RefSeq" id="XP_014486950.1">
    <property type="nucleotide sequence ID" value="XM_014631464.1"/>
</dbReference>
<protein>
    <submittedName>
        <fullName evidence="5">Uncharacterized protein LOC106750855</fullName>
    </submittedName>
</protein>
<dbReference type="PANTHER" id="PTHR16517">
    <property type="entry name" value="TUBBY-RELATED"/>
    <property type="match status" value="1"/>
</dbReference>
<dbReference type="Gene3D" id="3.20.90.10">
    <property type="entry name" value="Tubby Protein, Chain A"/>
    <property type="match status" value="1"/>
</dbReference>
<dbReference type="GeneID" id="106750855"/>
<dbReference type="OrthoDB" id="8775810at2759"/>
<evidence type="ECO:0000313" key="4">
    <source>
        <dbReference type="Proteomes" id="UP000515204"/>
    </source>
</evidence>
<dbReference type="InterPro" id="IPR025659">
    <property type="entry name" value="Tubby-like_C"/>
</dbReference>
<dbReference type="PANTHER" id="PTHR16517:SF2">
    <property type="entry name" value="TUBBY-RELATED PROTEIN 4"/>
    <property type="match status" value="1"/>
</dbReference>
<dbReference type="Proteomes" id="UP000515204">
    <property type="component" value="Unplaced"/>
</dbReference>
<comment type="similarity">
    <text evidence="1">Belongs to the TUB family.</text>
</comment>
<feature type="region of interest" description="Disordered" evidence="2">
    <location>
        <begin position="494"/>
        <end position="527"/>
    </location>
</feature>
<feature type="compositionally biased region" description="Low complexity" evidence="2">
    <location>
        <begin position="645"/>
        <end position="683"/>
    </location>
</feature>